<keyword evidence="3" id="KW-1185">Reference proteome</keyword>
<protein>
    <submittedName>
        <fullName evidence="2">Uncharacterized protein</fullName>
    </submittedName>
</protein>
<feature type="region of interest" description="Disordered" evidence="1">
    <location>
        <begin position="1"/>
        <end position="64"/>
    </location>
</feature>
<reference evidence="2 3" key="1">
    <citation type="journal article" date="2018" name="IMA Fungus">
        <title>IMA Genome-F 10: Nine draft genome sequences of Claviceps purpurea s.lat., including C. arundinis, C. humidiphila, and C. cf. spartinae, pseudomolecules for the pitch canker pathogen Fusarium circinatum, draft genome of Davidsoniella eucalypti, Grosmannia galeiformis, Quambalaria eucalypti, and Teratosphaeria destructans.</title>
        <authorList>
            <person name="Wingfield B.D."/>
            <person name="Liu M."/>
            <person name="Nguyen H.D."/>
            <person name="Lane F.A."/>
            <person name="Morgan S.W."/>
            <person name="De Vos L."/>
            <person name="Wilken P.M."/>
            <person name="Duong T.A."/>
            <person name="Aylward J."/>
            <person name="Coetzee M.P."/>
            <person name="Dadej K."/>
            <person name="De Beer Z.W."/>
            <person name="Findlay W."/>
            <person name="Havenga M."/>
            <person name="Kolarik M."/>
            <person name="Menzies J.G."/>
            <person name="Naidoo K."/>
            <person name="Pochopski O."/>
            <person name="Shoukouhi P."/>
            <person name="Santana Q.C."/>
            <person name="Seifert K.A."/>
            <person name="Soal N."/>
            <person name="Steenkamp E.T."/>
            <person name="Tatham C.T."/>
            <person name="van der Nest M.A."/>
            <person name="Wingfield M.J."/>
        </authorList>
    </citation>
    <scope>NUCLEOTIDE SEQUENCE [LARGE SCALE GENOMIC DNA]</scope>
    <source>
        <strain evidence="2">CMW44962</strain>
    </source>
</reference>
<accession>A0A9W7SK51</accession>
<feature type="region of interest" description="Disordered" evidence="1">
    <location>
        <begin position="223"/>
        <end position="279"/>
    </location>
</feature>
<feature type="compositionally biased region" description="Basic and acidic residues" evidence="1">
    <location>
        <begin position="50"/>
        <end position="62"/>
    </location>
</feature>
<evidence type="ECO:0000313" key="3">
    <source>
        <dbReference type="Proteomes" id="UP001138500"/>
    </source>
</evidence>
<dbReference type="Proteomes" id="UP001138500">
    <property type="component" value="Unassembled WGS sequence"/>
</dbReference>
<feature type="compositionally biased region" description="Polar residues" evidence="1">
    <location>
        <begin position="184"/>
        <end position="203"/>
    </location>
</feature>
<reference evidence="2 3" key="2">
    <citation type="journal article" date="2021" name="Curr. Genet.">
        <title>Genetic response to nitrogen starvation in the aggressive Eucalyptus foliar pathogen Teratosphaeria destructans.</title>
        <authorList>
            <person name="Havenga M."/>
            <person name="Wingfield B.D."/>
            <person name="Wingfield M.J."/>
            <person name="Dreyer L.L."/>
            <person name="Roets F."/>
            <person name="Aylward J."/>
        </authorList>
    </citation>
    <scope>NUCLEOTIDE SEQUENCE [LARGE SCALE GENOMIC DNA]</scope>
    <source>
        <strain evidence="2">CMW44962</strain>
    </source>
</reference>
<evidence type="ECO:0000256" key="1">
    <source>
        <dbReference type="SAM" id="MobiDB-lite"/>
    </source>
</evidence>
<comment type="caution">
    <text evidence="2">The sequence shown here is derived from an EMBL/GenBank/DDBJ whole genome shotgun (WGS) entry which is preliminary data.</text>
</comment>
<feature type="region of interest" description="Disordered" evidence="1">
    <location>
        <begin position="81"/>
        <end position="103"/>
    </location>
</feature>
<feature type="region of interest" description="Disordered" evidence="1">
    <location>
        <begin position="184"/>
        <end position="208"/>
    </location>
</feature>
<proteinExistence type="predicted"/>
<evidence type="ECO:0000313" key="2">
    <source>
        <dbReference type="EMBL" id="KAH9818585.1"/>
    </source>
</evidence>
<name>A0A9W7SK51_9PEZI</name>
<dbReference type="EMBL" id="RIBY02002345">
    <property type="protein sequence ID" value="KAH9818585.1"/>
    <property type="molecule type" value="Genomic_DNA"/>
</dbReference>
<dbReference type="OrthoDB" id="10410039at2759"/>
<gene>
    <name evidence="2" type="ORF">Tdes44962_MAKER05350</name>
</gene>
<feature type="region of interest" description="Disordered" evidence="1">
    <location>
        <begin position="296"/>
        <end position="334"/>
    </location>
</feature>
<dbReference type="AlphaFoldDB" id="A0A9W7SK51"/>
<sequence>MQTSGSPLRAQDADVRVPSKMSPKRQAPSPAHDDEPPAKIAKTTASFADGEPHVLGGEKEESGGCTVLDAQETEDASVVDLGVDSVPGGSDGGGTAELGGQDKAGAVETAVSVSSGPEIDRLKQRLADQDGELKEANAKIERLKQAGRSFRDQFEDTSAKLERTELELEYAREEASDMRAENISLRNEQQEPSATSGVNSGTARATLKEQFKDVEKKCNERWAQKMKKASDDNAARITKLRNEHRQHVEKKESAWRNKLDEHKKKHERQEKATKEACEDKKTEWKAKFNKLVAEARADKDKAIESEKQAKKKFAEDMKASKAEQQAEIKKYKPETADAVKALNAKLAESNAKVEQLRVKVVMQDDLAARALEDTRNQKSSLGIATDLVEKARAEKEDLKEKLAEKVAEVAEWKDQTRRAFQDVAFHKQKAAEWKMRAEAHQRGVHALNLALEGRDKALDRMRAELRAALSENERLRGEEKRLVGELAGSVDEGCA</sequence>
<organism evidence="2 3">
    <name type="scientific">Teratosphaeria destructans</name>
    <dbReference type="NCBI Taxonomy" id="418781"/>
    <lineage>
        <taxon>Eukaryota</taxon>
        <taxon>Fungi</taxon>
        <taxon>Dikarya</taxon>
        <taxon>Ascomycota</taxon>
        <taxon>Pezizomycotina</taxon>
        <taxon>Dothideomycetes</taxon>
        <taxon>Dothideomycetidae</taxon>
        <taxon>Mycosphaerellales</taxon>
        <taxon>Teratosphaeriaceae</taxon>
        <taxon>Teratosphaeria</taxon>
    </lineage>
</organism>